<dbReference type="Gene3D" id="2.70.70.10">
    <property type="entry name" value="Glucose Permease (Domain IIA)"/>
    <property type="match status" value="1"/>
</dbReference>
<protein>
    <recommendedName>
        <fullName evidence="7">PTS system glucose-specific EIIA component</fullName>
    </recommendedName>
    <alternativeName>
        <fullName evidence="10">EIIA-Glc</fullName>
    </alternativeName>
    <alternativeName>
        <fullName evidence="9">EIII-Glc</fullName>
    </alternativeName>
    <alternativeName>
        <fullName evidence="8">Glucose-specific phosphotransferase enzyme IIA component</fullName>
    </alternativeName>
</protein>
<reference evidence="12 13" key="1">
    <citation type="submission" date="2018-12" db="EMBL/GenBank/DDBJ databases">
        <authorList>
            <consortium name="Pathogen Informatics"/>
        </authorList>
    </citation>
    <scope>NUCLEOTIDE SEQUENCE [LARGE SCALE GENOMIC DNA]</scope>
    <source>
        <strain evidence="12 13">NCTC8272</strain>
    </source>
</reference>
<evidence type="ECO:0000256" key="1">
    <source>
        <dbReference type="ARBA" id="ARBA00004496"/>
    </source>
</evidence>
<keyword evidence="3" id="KW-0762">Sugar transport</keyword>
<evidence type="ECO:0000256" key="3">
    <source>
        <dbReference type="ARBA" id="ARBA00022597"/>
    </source>
</evidence>
<gene>
    <name evidence="12" type="primary">crr_2</name>
    <name evidence="12" type="ORF">NCTC8272_00335</name>
</gene>
<evidence type="ECO:0000256" key="4">
    <source>
        <dbReference type="ARBA" id="ARBA00022679"/>
    </source>
</evidence>
<dbReference type="PANTHER" id="PTHR45008:SF1">
    <property type="entry name" value="PTS SYSTEM GLUCOSE-SPECIFIC EIIA COMPONENT"/>
    <property type="match status" value="1"/>
</dbReference>
<evidence type="ECO:0000256" key="6">
    <source>
        <dbReference type="ARBA" id="ARBA00022777"/>
    </source>
</evidence>
<dbReference type="AlphaFoldDB" id="A0A447P5X6"/>
<evidence type="ECO:0000259" key="11">
    <source>
        <dbReference type="Pfam" id="PF00358"/>
    </source>
</evidence>
<dbReference type="SUPFAM" id="SSF51261">
    <property type="entry name" value="Duplicated hybrid motif"/>
    <property type="match status" value="1"/>
</dbReference>
<evidence type="ECO:0000313" key="12">
    <source>
        <dbReference type="EMBL" id="VEA31230.1"/>
    </source>
</evidence>
<dbReference type="GO" id="GO:0016301">
    <property type="term" value="F:kinase activity"/>
    <property type="evidence" value="ECO:0007669"/>
    <property type="project" value="UniProtKB-KW"/>
</dbReference>
<evidence type="ECO:0000313" key="13">
    <source>
        <dbReference type="Proteomes" id="UP000277214"/>
    </source>
</evidence>
<evidence type="ECO:0000256" key="5">
    <source>
        <dbReference type="ARBA" id="ARBA00022683"/>
    </source>
</evidence>
<dbReference type="InterPro" id="IPR011055">
    <property type="entry name" value="Dup_hybrid_motif"/>
</dbReference>
<dbReference type="InterPro" id="IPR001127">
    <property type="entry name" value="PTS_EIIA_1_perm"/>
</dbReference>
<keyword evidence="5" id="KW-0598">Phosphotransferase system</keyword>
<accession>A0A447P5X6</accession>
<keyword evidence="2" id="KW-0813">Transport</keyword>
<evidence type="ECO:0000256" key="2">
    <source>
        <dbReference type="ARBA" id="ARBA00022448"/>
    </source>
</evidence>
<keyword evidence="6" id="KW-0418">Kinase</keyword>
<feature type="domain" description="PTS EIIA type-1" evidence="11">
    <location>
        <begin position="22"/>
        <end position="64"/>
    </location>
</feature>
<keyword evidence="4 12" id="KW-0808">Transferase</keyword>
<dbReference type="InterPro" id="IPR050890">
    <property type="entry name" value="PTS_EIIA_component"/>
</dbReference>
<sequence>MGLFDKLKSLVSDDKKDTGTIEIVAPLSGEIVNIEDVPDVVFAEKIVGDGIAIKPTGNKMVALLTVPSAKSLKPTMRSLSNLIAALSCSFTSVSTPLS</sequence>
<dbReference type="PANTHER" id="PTHR45008">
    <property type="entry name" value="PTS SYSTEM GLUCOSE-SPECIFIC EIIA COMPONENT"/>
    <property type="match status" value="1"/>
</dbReference>
<proteinExistence type="predicted"/>
<comment type="subcellular location">
    <subcellularLocation>
        <location evidence="1">Cytoplasm</location>
    </subcellularLocation>
</comment>
<evidence type="ECO:0000256" key="8">
    <source>
        <dbReference type="ARBA" id="ARBA00042296"/>
    </source>
</evidence>
<dbReference type="GO" id="GO:0005737">
    <property type="term" value="C:cytoplasm"/>
    <property type="evidence" value="ECO:0007669"/>
    <property type="project" value="UniProtKB-SubCell"/>
</dbReference>
<dbReference type="Proteomes" id="UP000277214">
    <property type="component" value="Chromosome 1"/>
</dbReference>
<evidence type="ECO:0000256" key="10">
    <source>
        <dbReference type="ARBA" id="ARBA00042873"/>
    </source>
</evidence>
<dbReference type="GO" id="GO:0009401">
    <property type="term" value="P:phosphoenolpyruvate-dependent sugar phosphotransferase system"/>
    <property type="evidence" value="ECO:0007669"/>
    <property type="project" value="UniProtKB-KW"/>
</dbReference>
<evidence type="ECO:0000256" key="9">
    <source>
        <dbReference type="ARBA" id="ARBA00042526"/>
    </source>
</evidence>
<dbReference type="Pfam" id="PF00358">
    <property type="entry name" value="PTS_EIIA_1"/>
    <property type="match status" value="1"/>
</dbReference>
<evidence type="ECO:0000256" key="7">
    <source>
        <dbReference type="ARBA" id="ARBA00039163"/>
    </source>
</evidence>
<dbReference type="EMBL" id="LR134149">
    <property type="protein sequence ID" value="VEA31230.1"/>
    <property type="molecule type" value="Genomic_DNA"/>
</dbReference>
<organism evidence="12 13">
    <name type="scientific">Salmonella enterica I</name>
    <dbReference type="NCBI Taxonomy" id="59201"/>
    <lineage>
        <taxon>Bacteria</taxon>
        <taxon>Pseudomonadati</taxon>
        <taxon>Pseudomonadota</taxon>
        <taxon>Gammaproteobacteria</taxon>
        <taxon>Enterobacterales</taxon>
        <taxon>Enterobacteriaceae</taxon>
        <taxon>Salmonella</taxon>
    </lineage>
</organism>
<name>A0A447P5X6_SALET</name>